<evidence type="ECO:0000256" key="1">
    <source>
        <dbReference type="ARBA" id="ARBA00023015"/>
    </source>
</evidence>
<dbReference type="PANTHER" id="PTHR24567">
    <property type="entry name" value="CRP FAMILY TRANSCRIPTIONAL REGULATORY PROTEIN"/>
    <property type="match status" value="1"/>
</dbReference>
<accession>A0A853ERI3</accession>
<evidence type="ECO:0000256" key="4">
    <source>
        <dbReference type="SAM" id="MobiDB-lite"/>
    </source>
</evidence>
<evidence type="ECO:0000313" key="8">
    <source>
        <dbReference type="Proteomes" id="UP000561011"/>
    </source>
</evidence>
<dbReference type="GO" id="GO:0003677">
    <property type="term" value="F:DNA binding"/>
    <property type="evidence" value="ECO:0007669"/>
    <property type="project" value="UniProtKB-KW"/>
</dbReference>
<dbReference type="SUPFAM" id="SSF51206">
    <property type="entry name" value="cAMP-binding domain-like"/>
    <property type="match status" value="1"/>
</dbReference>
<evidence type="ECO:0000256" key="2">
    <source>
        <dbReference type="ARBA" id="ARBA00023125"/>
    </source>
</evidence>
<dbReference type="Pfam" id="PF00027">
    <property type="entry name" value="cNMP_binding"/>
    <property type="match status" value="1"/>
</dbReference>
<keyword evidence="8" id="KW-1185">Reference proteome</keyword>
<feature type="domain" description="HTH crp-type" evidence="6">
    <location>
        <begin position="169"/>
        <end position="242"/>
    </location>
</feature>
<dbReference type="Proteomes" id="UP000561011">
    <property type="component" value="Unassembled WGS sequence"/>
</dbReference>
<sequence length="250" mass="26971">MTTRETLLLTPPAAPGSGRDRSLGRRLEILSRMPWLAKAAPGDVRAVEPFVRSRRYRPGELVYSVGIPADHLFCVVSGAVRLVRTSAHGRDVVTDILGPGDSFGGPGLLGHLLYPDSAQAMARTQVLTIPADRLVEMMDRRPGLARAALEEALHRVEQTRQTIRRLSADNPQQRVAAVLMLLADKFGTEQDGALVLAPSLTRVEMAASTGLSAETVSRVMSLLRDDGIIGTGRHWTSVLDRGRLAGIAEG</sequence>
<keyword evidence="3" id="KW-0804">Transcription</keyword>
<dbReference type="SUPFAM" id="SSF46785">
    <property type="entry name" value="Winged helix' DNA-binding domain"/>
    <property type="match status" value="1"/>
</dbReference>
<dbReference type="SMART" id="SM00100">
    <property type="entry name" value="cNMP"/>
    <property type="match status" value="1"/>
</dbReference>
<evidence type="ECO:0000313" key="7">
    <source>
        <dbReference type="EMBL" id="NYS93205.1"/>
    </source>
</evidence>
<evidence type="ECO:0000256" key="3">
    <source>
        <dbReference type="ARBA" id="ARBA00023163"/>
    </source>
</evidence>
<dbReference type="GO" id="GO:0005829">
    <property type="term" value="C:cytosol"/>
    <property type="evidence" value="ECO:0007669"/>
    <property type="project" value="TreeGrafter"/>
</dbReference>
<dbReference type="PROSITE" id="PS50042">
    <property type="entry name" value="CNMP_BINDING_3"/>
    <property type="match status" value="1"/>
</dbReference>
<organism evidence="7 8">
    <name type="scientific">Sanguibacter inulinus</name>
    <dbReference type="NCBI Taxonomy" id="60922"/>
    <lineage>
        <taxon>Bacteria</taxon>
        <taxon>Bacillati</taxon>
        <taxon>Actinomycetota</taxon>
        <taxon>Actinomycetes</taxon>
        <taxon>Micrococcales</taxon>
        <taxon>Sanguibacteraceae</taxon>
        <taxon>Sanguibacter</taxon>
    </lineage>
</organism>
<dbReference type="EMBL" id="JACBYE010000011">
    <property type="protein sequence ID" value="NYS93205.1"/>
    <property type="molecule type" value="Genomic_DNA"/>
</dbReference>
<dbReference type="InterPro" id="IPR000595">
    <property type="entry name" value="cNMP-bd_dom"/>
</dbReference>
<dbReference type="Gene3D" id="2.60.120.10">
    <property type="entry name" value="Jelly Rolls"/>
    <property type="match status" value="1"/>
</dbReference>
<evidence type="ECO:0000259" key="5">
    <source>
        <dbReference type="PROSITE" id="PS50042"/>
    </source>
</evidence>
<dbReference type="InterPro" id="IPR018490">
    <property type="entry name" value="cNMP-bd_dom_sf"/>
</dbReference>
<protein>
    <submittedName>
        <fullName evidence="7">Crp/Fnr family transcriptional regulator</fullName>
    </submittedName>
</protein>
<dbReference type="RefSeq" id="WP_179912916.1">
    <property type="nucleotide sequence ID" value="NZ_JACBYE010000011.1"/>
</dbReference>
<dbReference type="PROSITE" id="PS51063">
    <property type="entry name" value="HTH_CRP_2"/>
    <property type="match status" value="1"/>
</dbReference>
<dbReference type="Pfam" id="PF13545">
    <property type="entry name" value="HTH_Crp_2"/>
    <property type="match status" value="1"/>
</dbReference>
<name>A0A853ERI3_9MICO</name>
<dbReference type="SMART" id="SM00419">
    <property type="entry name" value="HTH_CRP"/>
    <property type="match status" value="1"/>
</dbReference>
<dbReference type="InterPro" id="IPR012318">
    <property type="entry name" value="HTH_CRP"/>
</dbReference>
<dbReference type="CDD" id="cd00038">
    <property type="entry name" value="CAP_ED"/>
    <property type="match status" value="1"/>
</dbReference>
<dbReference type="InterPro" id="IPR014710">
    <property type="entry name" value="RmlC-like_jellyroll"/>
</dbReference>
<keyword evidence="1" id="KW-0805">Transcription regulation</keyword>
<dbReference type="InterPro" id="IPR050397">
    <property type="entry name" value="Env_Response_Regulators"/>
</dbReference>
<evidence type="ECO:0000259" key="6">
    <source>
        <dbReference type="PROSITE" id="PS51063"/>
    </source>
</evidence>
<keyword evidence="2" id="KW-0238">DNA-binding</keyword>
<feature type="region of interest" description="Disordered" evidence="4">
    <location>
        <begin position="1"/>
        <end position="21"/>
    </location>
</feature>
<dbReference type="InterPro" id="IPR036390">
    <property type="entry name" value="WH_DNA-bd_sf"/>
</dbReference>
<feature type="domain" description="Cyclic nucleotide-binding" evidence="5">
    <location>
        <begin position="51"/>
        <end position="133"/>
    </location>
</feature>
<dbReference type="PANTHER" id="PTHR24567:SF28">
    <property type="entry name" value="LISTERIOLYSIN REGULATORY PROTEIN"/>
    <property type="match status" value="1"/>
</dbReference>
<dbReference type="PRINTS" id="PR00034">
    <property type="entry name" value="HTHCRP"/>
</dbReference>
<dbReference type="AlphaFoldDB" id="A0A853ERI3"/>
<gene>
    <name evidence="7" type="ORF">HZZ10_06640</name>
</gene>
<dbReference type="GO" id="GO:0003700">
    <property type="term" value="F:DNA-binding transcription factor activity"/>
    <property type="evidence" value="ECO:0007669"/>
    <property type="project" value="TreeGrafter"/>
</dbReference>
<proteinExistence type="predicted"/>
<reference evidence="7 8" key="1">
    <citation type="submission" date="2020-07" db="EMBL/GenBank/DDBJ databases">
        <title>MOT database genomes.</title>
        <authorList>
            <person name="Joseph S."/>
            <person name="Aduse-Opoku J."/>
            <person name="Hashim A."/>
            <person name="Wade W."/>
            <person name="Curtis M."/>
        </authorList>
    </citation>
    <scope>NUCLEOTIDE SEQUENCE [LARGE SCALE GENOMIC DNA]</scope>
    <source>
        <strain evidence="7 8">DSM 100099</strain>
    </source>
</reference>
<comment type="caution">
    <text evidence="7">The sequence shown here is derived from an EMBL/GenBank/DDBJ whole genome shotgun (WGS) entry which is preliminary data.</text>
</comment>